<comment type="cofactor">
    <cofactor evidence="14">
        <name>Zn(2+)</name>
        <dbReference type="ChEBI" id="CHEBI:29105"/>
    </cofactor>
    <text evidence="14">Binds 1 zinc ion per subunit.</text>
</comment>
<keyword evidence="11 14" id="KW-0482">Metalloprotease</keyword>
<evidence type="ECO:0000256" key="6">
    <source>
        <dbReference type="ARBA" id="ARBA00022723"/>
    </source>
</evidence>
<evidence type="ECO:0000256" key="15">
    <source>
        <dbReference type="PROSITE-ProRule" id="PRU00703"/>
    </source>
</evidence>
<evidence type="ECO:0000256" key="11">
    <source>
        <dbReference type="ARBA" id="ARBA00023049"/>
    </source>
</evidence>
<dbReference type="RefSeq" id="WP_259550426.1">
    <property type="nucleotide sequence ID" value="NZ_BAABHW010000002.1"/>
</dbReference>
<evidence type="ECO:0000256" key="3">
    <source>
        <dbReference type="ARBA" id="ARBA00022475"/>
    </source>
</evidence>
<dbReference type="PANTHER" id="PTHR39188">
    <property type="entry name" value="MEMBRANE-ASSOCIATED ZINC METALLOPROTEASE M50B"/>
    <property type="match status" value="1"/>
</dbReference>
<evidence type="ECO:0000256" key="12">
    <source>
        <dbReference type="ARBA" id="ARBA00023122"/>
    </source>
</evidence>
<comment type="caution">
    <text evidence="17">The sequence shown here is derived from an EMBL/GenBank/DDBJ whole genome shotgun (WGS) entry which is preliminary data.</text>
</comment>
<feature type="transmembrane region" description="Helical" evidence="14">
    <location>
        <begin position="20"/>
        <end position="38"/>
    </location>
</feature>
<dbReference type="InterPro" id="IPR046342">
    <property type="entry name" value="CBS_dom_sf"/>
</dbReference>
<evidence type="ECO:0000256" key="9">
    <source>
        <dbReference type="ARBA" id="ARBA00022833"/>
    </source>
</evidence>
<feature type="transmembrane region" description="Helical" evidence="14">
    <location>
        <begin position="50"/>
        <end position="67"/>
    </location>
</feature>
<evidence type="ECO:0000256" key="8">
    <source>
        <dbReference type="ARBA" id="ARBA00022801"/>
    </source>
</evidence>
<dbReference type="Pfam" id="PF02163">
    <property type="entry name" value="Peptidase_M50"/>
    <property type="match status" value="2"/>
</dbReference>
<evidence type="ECO:0000256" key="7">
    <source>
        <dbReference type="ARBA" id="ARBA00022737"/>
    </source>
</evidence>
<evidence type="ECO:0000256" key="5">
    <source>
        <dbReference type="ARBA" id="ARBA00022692"/>
    </source>
</evidence>
<evidence type="ECO:0000259" key="16">
    <source>
        <dbReference type="PROSITE" id="PS51371"/>
    </source>
</evidence>
<dbReference type="PANTHER" id="PTHR39188:SF3">
    <property type="entry name" value="STAGE IV SPORULATION PROTEIN FB"/>
    <property type="match status" value="1"/>
</dbReference>
<evidence type="ECO:0000256" key="13">
    <source>
        <dbReference type="ARBA" id="ARBA00023136"/>
    </source>
</evidence>
<dbReference type="EMBL" id="BAABHW010000002">
    <property type="protein sequence ID" value="GAA5073288.1"/>
    <property type="molecule type" value="Genomic_DNA"/>
</dbReference>
<dbReference type="Gene3D" id="3.10.580.10">
    <property type="entry name" value="CBS-domain"/>
    <property type="match status" value="2"/>
</dbReference>
<feature type="transmembrane region" description="Helical" evidence="14">
    <location>
        <begin position="191"/>
        <end position="224"/>
    </location>
</feature>
<keyword evidence="12 15" id="KW-0129">CBS domain</keyword>
<proteinExistence type="inferred from homology"/>
<feature type="domain" description="CBS" evidence="16">
    <location>
        <begin position="249"/>
        <end position="305"/>
    </location>
</feature>
<dbReference type="GO" id="GO:0006508">
    <property type="term" value="P:proteolysis"/>
    <property type="evidence" value="ECO:0007669"/>
    <property type="project" value="UniProtKB-KW"/>
</dbReference>
<keyword evidence="7" id="KW-0677">Repeat</keyword>
<feature type="transmembrane region" description="Helical" evidence="14">
    <location>
        <begin position="79"/>
        <end position="97"/>
    </location>
</feature>
<keyword evidence="18" id="KW-1185">Reference proteome</keyword>
<feature type="transmembrane region" description="Helical" evidence="14">
    <location>
        <begin position="109"/>
        <end position="133"/>
    </location>
</feature>
<keyword evidence="13 14" id="KW-0472">Membrane</keyword>
<dbReference type="Proteomes" id="UP001499910">
    <property type="component" value="Unassembled WGS sequence"/>
</dbReference>
<reference evidence="18" key="1">
    <citation type="journal article" date="2019" name="Int. J. Syst. Evol. Microbiol.">
        <title>The Global Catalogue of Microorganisms (GCM) 10K type strain sequencing project: providing services to taxonomists for standard genome sequencing and annotation.</title>
        <authorList>
            <consortium name="The Broad Institute Genomics Platform"/>
            <consortium name="The Broad Institute Genome Sequencing Center for Infectious Disease"/>
            <person name="Wu L."/>
            <person name="Ma J."/>
        </authorList>
    </citation>
    <scope>NUCLEOTIDE SEQUENCE [LARGE SCALE GENOMIC DNA]</scope>
    <source>
        <strain evidence="18">JCM 18015</strain>
    </source>
</reference>
<name>A0ABP9LBH7_9RHOB</name>
<dbReference type="SUPFAM" id="SSF54631">
    <property type="entry name" value="CBS-domain pair"/>
    <property type="match status" value="1"/>
</dbReference>
<dbReference type="InterPro" id="IPR016483">
    <property type="entry name" value="UCP006404_Pept_M50_CBS"/>
</dbReference>
<evidence type="ECO:0000256" key="14">
    <source>
        <dbReference type="PIRNR" id="PIRNR006404"/>
    </source>
</evidence>
<dbReference type="SMART" id="SM00116">
    <property type="entry name" value="CBS"/>
    <property type="match status" value="2"/>
</dbReference>
<evidence type="ECO:0000256" key="1">
    <source>
        <dbReference type="ARBA" id="ARBA00004651"/>
    </source>
</evidence>
<protein>
    <recommendedName>
        <fullName evidence="14">Zinc metalloprotease</fullName>
    </recommendedName>
</protein>
<accession>A0ABP9LBH7</accession>
<evidence type="ECO:0000313" key="18">
    <source>
        <dbReference type="Proteomes" id="UP001499910"/>
    </source>
</evidence>
<feature type="domain" description="CBS" evidence="16">
    <location>
        <begin position="314"/>
        <end position="369"/>
    </location>
</feature>
<evidence type="ECO:0000256" key="4">
    <source>
        <dbReference type="ARBA" id="ARBA00022670"/>
    </source>
</evidence>
<organism evidence="17 18">
    <name type="scientific">[Roseibacterium] beibuensis</name>
    <dbReference type="NCBI Taxonomy" id="1193142"/>
    <lineage>
        <taxon>Bacteria</taxon>
        <taxon>Pseudomonadati</taxon>
        <taxon>Pseudomonadota</taxon>
        <taxon>Alphaproteobacteria</taxon>
        <taxon>Rhodobacterales</taxon>
        <taxon>Roseobacteraceae</taxon>
        <taxon>Roseicyclus</taxon>
    </lineage>
</organism>
<dbReference type="PIRSF" id="PIRSF006404">
    <property type="entry name" value="UCP006404_Pept_M50_CBS"/>
    <property type="match status" value="1"/>
</dbReference>
<gene>
    <name evidence="17" type="ORF">GCM10023209_19000</name>
</gene>
<keyword evidence="9 14" id="KW-0862">Zinc</keyword>
<feature type="transmembrane region" description="Helical" evidence="14">
    <location>
        <begin position="140"/>
        <end position="160"/>
    </location>
</feature>
<dbReference type="GO" id="GO:0008233">
    <property type="term" value="F:peptidase activity"/>
    <property type="evidence" value="ECO:0007669"/>
    <property type="project" value="UniProtKB-KW"/>
</dbReference>
<comment type="similarity">
    <text evidence="2 14">Belongs to the peptidase M50B family.</text>
</comment>
<dbReference type="CDD" id="cd06164">
    <property type="entry name" value="S2P-M50_SpoIVFB_CBS"/>
    <property type="match status" value="1"/>
</dbReference>
<keyword evidence="8 14" id="KW-0378">Hydrolase</keyword>
<evidence type="ECO:0000256" key="2">
    <source>
        <dbReference type="ARBA" id="ARBA00007931"/>
    </source>
</evidence>
<keyword evidence="6 14" id="KW-0479">Metal-binding</keyword>
<sequence>MFSHSVRLFDLFGFEIRIDASWLLIAALIVWSLSSGYFPEVLPGLDASGYLILSVVAMLGLFGSLILHELAHSLVARRYGLGVGGITLFLFGGVAQLEDEPKSAASEFWIAIAGPAMSFALAGAFGLLAVAAGGGVAGMVLSYLASINLILAVFNLVPAFPLDGGRVLRAWLWNRSGDVLEATRKASTAGVVFALALMALGLFSVLSGGGVGGIWMGLIGLFVLNASRGTYQHLVTQTSLRGLRVSELMTPNPFCATPDMTLADLADEVMLAHGISFVPVVEAGVLLGHVDTALMREVPRADWGVTQVGDIFAALSEDTAVRPDLSAEEALNLMASGPQRKLLVAEGRSLVGVLSIRDLMAHIAIVQDLGRGTRR</sequence>
<comment type="subcellular location">
    <subcellularLocation>
        <location evidence="1 14">Cell membrane</location>
        <topology evidence="1 14">Multi-pass membrane protein</topology>
    </subcellularLocation>
</comment>
<dbReference type="InterPro" id="IPR000644">
    <property type="entry name" value="CBS_dom"/>
</dbReference>
<dbReference type="Pfam" id="PF00571">
    <property type="entry name" value="CBS"/>
    <property type="match status" value="2"/>
</dbReference>
<keyword evidence="5 14" id="KW-0812">Transmembrane</keyword>
<dbReference type="PROSITE" id="PS51371">
    <property type="entry name" value="CBS"/>
    <property type="match status" value="2"/>
</dbReference>
<evidence type="ECO:0000313" key="17">
    <source>
        <dbReference type="EMBL" id="GAA5073288.1"/>
    </source>
</evidence>
<dbReference type="InterPro" id="IPR008915">
    <property type="entry name" value="Peptidase_M50"/>
</dbReference>
<keyword evidence="10 14" id="KW-1133">Transmembrane helix</keyword>
<keyword evidence="4 14" id="KW-0645">Protease</keyword>
<keyword evidence="3 14" id="KW-1003">Cell membrane</keyword>
<evidence type="ECO:0000256" key="10">
    <source>
        <dbReference type="ARBA" id="ARBA00022989"/>
    </source>
</evidence>